<evidence type="ECO:0000256" key="2">
    <source>
        <dbReference type="ARBA" id="ARBA00022898"/>
    </source>
</evidence>
<evidence type="ECO:0000256" key="3">
    <source>
        <dbReference type="ARBA" id="ARBA00023239"/>
    </source>
</evidence>
<keyword evidence="6" id="KW-1185">Reference proteome</keyword>
<dbReference type="PANTHER" id="PTHR48078">
    <property type="entry name" value="THREONINE DEHYDRATASE, MITOCHONDRIAL-RELATED"/>
    <property type="match status" value="1"/>
</dbReference>
<evidence type="ECO:0000259" key="4">
    <source>
        <dbReference type="Pfam" id="PF00291"/>
    </source>
</evidence>
<dbReference type="RefSeq" id="WP_318648588.1">
    <property type="nucleotide sequence ID" value="NZ_CP137852.1"/>
</dbReference>
<dbReference type="PANTHER" id="PTHR48078:SF6">
    <property type="entry name" value="L-THREONINE DEHYDRATASE CATABOLIC TDCB"/>
    <property type="match status" value="1"/>
</dbReference>
<dbReference type="EMBL" id="CP137852">
    <property type="protein sequence ID" value="WPB84624.1"/>
    <property type="molecule type" value="Genomic_DNA"/>
</dbReference>
<feature type="domain" description="Tryptophan synthase beta chain-like PALP" evidence="4">
    <location>
        <begin position="24"/>
        <end position="305"/>
    </location>
</feature>
<comment type="cofactor">
    <cofactor evidence="1">
        <name>pyridoxal 5'-phosphate</name>
        <dbReference type="ChEBI" id="CHEBI:597326"/>
    </cofactor>
</comment>
<dbReference type="NCBIfam" id="NF006094">
    <property type="entry name" value="PRK08246.1"/>
    <property type="match status" value="1"/>
</dbReference>
<accession>A0ABZ0PG51</accession>
<dbReference type="InterPro" id="IPR050147">
    <property type="entry name" value="Ser/Thr_Dehydratase"/>
</dbReference>
<keyword evidence="3" id="KW-0456">Lyase</keyword>
<keyword evidence="2" id="KW-0663">Pyridoxal phosphate</keyword>
<name>A0ABZ0PG51_9PROT</name>
<dbReference type="InterPro" id="IPR036052">
    <property type="entry name" value="TrpB-like_PALP_sf"/>
</dbReference>
<dbReference type="Gene3D" id="3.40.50.1100">
    <property type="match status" value="2"/>
</dbReference>
<dbReference type="InterPro" id="IPR001926">
    <property type="entry name" value="TrpB-like_PALP"/>
</dbReference>
<dbReference type="Proteomes" id="UP001305521">
    <property type="component" value="Chromosome"/>
</dbReference>
<proteinExistence type="predicted"/>
<organism evidence="5 6">
    <name type="scientific">Sediminicoccus rosea</name>
    <dbReference type="NCBI Taxonomy" id="1225128"/>
    <lineage>
        <taxon>Bacteria</taxon>
        <taxon>Pseudomonadati</taxon>
        <taxon>Pseudomonadota</taxon>
        <taxon>Alphaproteobacteria</taxon>
        <taxon>Acetobacterales</taxon>
        <taxon>Roseomonadaceae</taxon>
        <taxon>Sediminicoccus</taxon>
    </lineage>
</organism>
<protein>
    <submittedName>
        <fullName evidence="5">Serine/threonine dehydratase</fullName>
    </submittedName>
</protein>
<evidence type="ECO:0000313" key="6">
    <source>
        <dbReference type="Proteomes" id="UP001305521"/>
    </source>
</evidence>
<gene>
    <name evidence="5" type="ORF">R9Z33_21325</name>
</gene>
<reference evidence="5 6" key="1">
    <citation type="submission" date="2023-11" db="EMBL/GenBank/DDBJ databases">
        <title>Arctic aerobic anoxygenic photoheterotroph Sediminicoccus rosea KRV36 adapts its photosynthesis to long days of polar summer.</title>
        <authorList>
            <person name="Tomasch J."/>
            <person name="Kopejtka K."/>
            <person name="Bily T."/>
            <person name="Gardiner A.T."/>
            <person name="Gardian Z."/>
            <person name="Shivaramu S."/>
            <person name="Koblizek M."/>
            <person name="Engelhardt F."/>
            <person name="Kaftan D."/>
        </authorList>
    </citation>
    <scope>NUCLEOTIDE SEQUENCE [LARGE SCALE GENOMIC DNA]</scope>
    <source>
        <strain evidence="5 6">R-30</strain>
    </source>
</reference>
<sequence>MSQAPDSTAIAAADIAAAAGRIAGDIRRTPLLDLPGWGCLKLEMLQVAGSFKPRGAFNRMRALGVPPAGVIAASGGNHGAAVAAAAASLGVPAEIFVPEIAAEAKRARIRGFGARLIVGGATYDEARQASEARAAETGALMVHAYDQPEVLAGQGTVALEWQEQVPGLTHLLIAVGGGGLLGGIAAWHAATGVSLVAVEPEGCPGLHAALAAGRPVPAPVGGLAADSLGARQVGRLMFPIVARLAARGRLDSVLVADDAIRAAQRALWDHARLVAEPGGAAALAALLSGAWTPPPGARVGVLVCGANTDPGAVG</sequence>
<dbReference type="Pfam" id="PF00291">
    <property type="entry name" value="PALP"/>
    <property type="match status" value="1"/>
</dbReference>
<evidence type="ECO:0000256" key="1">
    <source>
        <dbReference type="ARBA" id="ARBA00001933"/>
    </source>
</evidence>
<evidence type="ECO:0000313" key="5">
    <source>
        <dbReference type="EMBL" id="WPB84624.1"/>
    </source>
</evidence>
<dbReference type="SUPFAM" id="SSF53686">
    <property type="entry name" value="Tryptophan synthase beta subunit-like PLP-dependent enzymes"/>
    <property type="match status" value="1"/>
</dbReference>